<feature type="domain" description="LYC1 C-terminal" evidence="1">
    <location>
        <begin position="176"/>
        <end position="398"/>
    </location>
</feature>
<sequence>MSVNSEQHYLPLSDCGNLHLAHPTGDECVKISTNTFALWGDSLELSEYLEESLVLAAVPLAKDGGMTRWVLVDKRLAPNERPLLCSCETFYKRSLASDSQGKVKEAIIHGIASVFCPEEYRQRGYAARLMKELAGVLCTWQSGDSQAKVVGSVLYSDIGKVYYTKLGWPPNATNMHIEFPPISTPKPSSVRDIGEADLPELCKRDEAIIRSAMATPTLDMQQRVVVVPDLDHMLWHIGKEDFATHHLFKKRARAKGAIAGPPGNQVWAIWTHRYYGRHDAESSNNVLYILRLVVEGDPSANQATSVDTKELVSLSDDQVTYLEAVLQAAQAEAAEWHLDRVKLWDPSSCVEKAIRNSNMSHAVVEREDDSIASVMWYNEDDSVDTPPAWINNEHYAWC</sequence>
<name>A0A1W2TJ25_ROSNE</name>
<gene>
    <name evidence="2" type="ORF">SAMD00023353_1500220</name>
</gene>
<dbReference type="EMBL" id="DF977460">
    <property type="protein sequence ID" value="GAP88196.1"/>
    <property type="molecule type" value="Genomic_DNA"/>
</dbReference>
<dbReference type="Pfam" id="PF22998">
    <property type="entry name" value="GNAT_LYC1-like"/>
    <property type="match status" value="1"/>
</dbReference>
<organism evidence="2">
    <name type="scientific">Rosellinia necatrix</name>
    <name type="common">White root-rot fungus</name>
    <dbReference type="NCBI Taxonomy" id="77044"/>
    <lineage>
        <taxon>Eukaryota</taxon>
        <taxon>Fungi</taxon>
        <taxon>Dikarya</taxon>
        <taxon>Ascomycota</taxon>
        <taxon>Pezizomycotina</taxon>
        <taxon>Sordariomycetes</taxon>
        <taxon>Xylariomycetidae</taxon>
        <taxon>Xylariales</taxon>
        <taxon>Xylariaceae</taxon>
        <taxon>Rosellinia</taxon>
    </lineage>
</organism>
<dbReference type="InterPro" id="IPR053013">
    <property type="entry name" value="LAT"/>
</dbReference>
<keyword evidence="2" id="KW-0808">Transferase</keyword>
<dbReference type="GO" id="GO:0016740">
    <property type="term" value="F:transferase activity"/>
    <property type="evidence" value="ECO:0007669"/>
    <property type="project" value="UniProtKB-KW"/>
</dbReference>
<dbReference type="Proteomes" id="UP000054516">
    <property type="component" value="Unassembled WGS sequence"/>
</dbReference>
<evidence type="ECO:0000259" key="1">
    <source>
        <dbReference type="Pfam" id="PF22998"/>
    </source>
</evidence>
<dbReference type="OMA" id="ASVYCEP"/>
<keyword evidence="3" id="KW-1185">Reference proteome</keyword>
<dbReference type="PANTHER" id="PTHR34815:SF2">
    <property type="entry name" value="N-ACETYLTRANSFERASE DOMAIN-CONTAINING PROTEIN"/>
    <property type="match status" value="1"/>
</dbReference>
<dbReference type="InterPro" id="IPR016181">
    <property type="entry name" value="Acyl_CoA_acyltransferase"/>
</dbReference>
<dbReference type="OrthoDB" id="2020070at2759"/>
<dbReference type="SUPFAM" id="SSF55729">
    <property type="entry name" value="Acyl-CoA N-acyltransferases (Nat)"/>
    <property type="match status" value="1"/>
</dbReference>
<dbReference type="PANTHER" id="PTHR34815">
    <property type="entry name" value="LYSINE ACETYLTRANSFERASE"/>
    <property type="match status" value="1"/>
</dbReference>
<dbReference type="AlphaFoldDB" id="A0A1W2TJ25"/>
<proteinExistence type="predicted"/>
<dbReference type="STRING" id="77044.A0A1W2TJ25"/>
<protein>
    <submittedName>
        <fullName evidence="2">Putative lysine acetyltransferase protein</fullName>
    </submittedName>
</protein>
<evidence type="ECO:0000313" key="3">
    <source>
        <dbReference type="Proteomes" id="UP000054516"/>
    </source>
</evidence>
<dbReference type="Gene3D" id="3.40.630.30">
    <property type="match status" value="1"/>
</dbReference>
<accession>A0A1W2TJ25</accession>
<dbReference type="InterPro" id="IPR055100">
    <property type="entry name" value="GNAT_LYC1-like"/>
</dbReference>
<evidence type="ECO:0000313" key="2">
    <source>
        <dbReference type="EMBL" id="GAP88196.1"/>
    </source>
</evidence>
<reference evidence="2" key="1">
    <citation type="submission" date="2016-03" db="EMBL/GenBank/DDBJ databases">
        <title>Draft genome sequence of Rosellinia necatrix.</title>
        <authorList>
            <person name="Kanematsu S."/>
        </authorList>
    </citation>
    <scope>NUCLEOTIDE SEQUENCE [LARGE SCALE GENOMIC DNA]</scope>
    <source>
        <strain evidence="2">W97</strain>
    </source>
</reference>